<dbReference type="Gene3D" id="1.10.540.10">
    <property type="entry name" value="Acyl-CoA dehydrogenase/oxidase, N-terminal domain"/>
    <property type="match status" value="1"/>
</dbReference>
<dbReference type="Pfam" id="PF02771">
    <property type="entry name" value="Acyl-CoA_dh_N"/>
    <property type="match status" value="1"/>
</dbReference>
<evidence type="ECO:0000259" key="7">
    <source>
        <dbReference type="Pfam" id="PF02771"/>
    </source>
</evidence>
<evidence type="ECO:0000259" key="5">
    <source>
        <dbReference type="Pfam" id="PF00441"/>
    </source>
</evidence>
<dbReference type="Gene3D" id="2.40.110.10">
    <property type="entry name" value="Butyryl-CoA Dehydrogenase, subunit A, domain 2"/>
    <property type="match status" value="1"/>
</dbReference>
<dbReference type="InterPro" id="IPR037069">
    <property type="entry name" value="AcylCoA_DH/ox_N_sf"/>
</dbReference>
<reference evidence="9" key="1">
    <citation type="journal article" date="2019" name="Int. J. Syst. Evol. Microbiol.">
        <title>The Global Catalogue of Microorganisms (GCM) 10K type strain sequencing project: providing services to taxonomists for standard genome sequencing and annotation.</title>
        <authorList>
            <consortium name="The Broad Institute Genomics Platform"/>
            <consortium name="The Broad Institute Genome Sequencing Center for Infectious Disease"/>
            <person name="Wu L."/>
            <person name="Ma J."/>
        </authorList>
    </citation>
    <scope>NUCLEOTIDE SEQUENCE [LARGE SCALE GENOMIC DNA]</scope>
    <source>
        <strain evidence="9">JCM 17666</strain>
    </source>
</reference>
<protein>
    <submittedName>
        <fullName evidence="8">Acyl-CoA dehydrogenase</fullName>
    </submittedName>
</protein>
<dbReference type="Proteomes" id="UP001501671">
    <property type="component" value="Unassembled WGS sequence"/>
</dbReference>
<dbReference type="InterPro" id="IPR009100">
    <property type="entry name" value="AcylCoA_DH/oxidase_NM_dom_sf"/>
</dbReference>
<dbReference type="Pfam" id="PF02770">
    <property type="entry name" value="Acyl-CoA_dh_M"/>
    <property type="match status" value="1"/>
</dbReference>
<evidence type="ECO:0000313" key="8">
    <source>
        <dbReference type="EMBL" id="GAA4322890.1"/>
    </source>
</evidence>
<dbReference type="Pfam" id="PF00441">
    <property type="entry name" value="Acyl-CoA_dh_1"/>
    <property type="match status" value="1"/>
</dbReference>
<keyword evidence="3" id="KW-0285">Flavoprotein</keyword>
<organism evidence="8 9">
    <name type="scientific">Pigmentiphaga soli</name>
    <dbReference type="NCBI Taxonomy" id="1007095"/>
    <lineage>
        <taxon>Bacteria</taxon>
        <taxon>Pseudomonadati</taxon>
        <taxon>Pseudomonadota</taxon>
        <taxon>Betaproteobacteria</taxon>
        <taxon>Burkholderiales</taxon>
        <taxon>Alcaligenaceae</taxon>
        <taxon>Pigmentiphaga</taxon>
    </lineage>
</organism>
<evidence type="ECO:0000256" key="2">
    <source>
        <dbReference type="ARBA" id="ARBA00009347"/>
    </source>
</evidence>
<comment type="cofactor">
    <cofactor evidence="1">
        <name>FAD</name>
        <dbReference type="ChEBI" id="CHEBI:57692"/>
    </cofactor>
</comment>
<keyword evidence="9" id="KW-1185">Reference proteome</keyword>
<feature type="domain" description="Acyl-CoA dehydrogenase/oxidase N-terminal" evidence="7">
    <location>
        <begin position="6"/>
        <end position="116"/>
    </location>
</feature>
<dbReference type="InterPro" id="IPR036250">
    <property type="entry name" value="AcylCo_DH-like_C"/>
</dbReference>
<feature type="domain" description="Acyl-CoA dehydrogenase/oxidase C-terminal" evidence="5">
    <location>
        <begin position="228"/>
        <end position="369"/>
    </location>
</feature>
<gene>
    <name evidence="8" type="ORF">GCM10023144_03300</name>
</gene>
<accession>A0ABP8GF39</accession>
<proteinExistence type="inferred from homology"/>
<comment type="caution">
    <text evidence="8">The sequence shown here is derived from an EMBL/GenBank/DDBJ whole genome shotgun (WGS) entry which is preliminary data.</text>
</comment>
<sequence length="380" mass="40537">MYTGLTAEQRRLAQEVAEFAATRVRPGAEARSRDQVWDAGLWREFGARRWPGVVIPAAYGGLGGGALEHALIVEGISRVDASLGAALNLLQQTVMAILSFATEAQKARYLPLLADGRSYSITGITESDSGSKLEDMQTRAVRDGDGWVIDGCKTEVHIPEHVQICLVFAKTPSGIGAFLVDTGNPGFKVTGRRDIVGLRGLPMAAVAFERCRVPGDALLGAENGAYDVFFKSFDLTRIGNAAKCVGIADGALDDAIAYARRRRIGGNVVTDFQGLRWQIADLDTRVHGARALLQVAADEYTRTGRSTAASARAKLLASTTAMEAATVALQVTGSHGCFADNPFARYMMDAKVSQITGGTIEILRNAIARDRLGKPTAPTP</sequence>
<dbReference type="PANTHER" id="PTHR43884">
    <property type="entry name" value="ACYL-COA DEHYDROGENASE"/>
    <property type="match status" value="1"/>
</dbReference>
<evidence type="ECO:0000313" key="9">
    <source>
        <dbReference type="Proteomes" id="UP001501671"/>
    </source>
</evidence>
<keyword evidence="4" id="KW-0274">FAD</keyword>
<dbReference type="EMBL" id="BAABFO010000001">
    <property type="protein sequence ID" value="GAA4322890.1"/>
    <property type="molecule type" value="Genomic_DNA"/>
</dbReference>
<evidence type="ECO:0000256" key="1">
    <source>
        <dbReference type="ARBA" id="ARBA00001974"/>
    </source>
</evidence>
<dbReference type="InterPro" id="IPR006091">
    <property type="entry name" value="Acyl-CoA_Oxase/DH_mid-dom"/>
</dbReference>
<name>A0ABP8GF39_9BURK</name>
<dbReference type="InterPro" id="IPR009075">
    <property type="entry name" value="AcylCo_DH/oxidase_C"/>
</dbReference>
<comment type="similarity">
    <text evidence="2">Belongs to the acyl-CoA dehydrogenase family.</text>
</comment>
<dbReference type="InterPro" id="IPR046373">
    <property type="entry name" value="Acyl-CoA_Oxase/DH_mid-dom_sf"/>
</dbReference>
<dbReference type="Gene3D" id="1.20.140.10">
    <property type="entry name" value="Butyryl-CoA Dehydrogenase, subunit A, domain 3"/>
    <property type="match status" value="1"/>
</dbReference>
<dbReference type="InterPro" id="IPR013786">
    <property type="entry name" value="AcylCoA_DH/ox_N"/>
</dbReference>
<evidence type="ECO:0000256" key="4">
    <source>
        <dbReference type="ARBA" id="ARBA00022827"/>
    </source>
</evidence>
<dbReference type="SUPFAM" id="SSF47203">
    <property type="entry name" value="Acyl-CoA dehydrogenase C-terminal domain-like"/>
    <property type="match status" value="1"/>
</dbReference>
<evidence type="ECO:0000256" key="3">
    <source>
        <dbReference type="ARBA" id="ARBA00022630"/>
    </source>
</evidence>
<dbReference type="PANTHER" id="PTHR43884:SF12">
    <property type="entry name" value="ISOVALERYL-COA DEHYDROGENASE, MITOCHONDRIAL-RELATED"/>
    <property type="match status" value="1"/>
</dbReference>
<feature type="domain" description="Acyl-CoA oxidase/dehydrogenase middle" evidence="6">
    <location>
        <begin position="123"/>
        <end position="211"/>
    </location>
</feature>
<dbReference type="SUPFAM" id="SSF56645">
    <property type="entry name" value="Acyl-CoA dehydrogenase NM domain-like"/>
    <property type="match status" value="1"/>
</dbReference>
<evidence type="ECO:0000259" key="6">
    <source>
        <dbReference type="Pfam" id="PF02770"/>
    </source>
</evidence>